<evidence type="ECO:0000313" key="2">
    <source>
        <dbReference type="Proteomes" id="UP001320420"/>
    </source>
</evidence>
<proteinExistence type="predicted"/>
<reference evidence="1 2" key="1">
    <citation type="submission" date="2024-02" db="EMBL/GenBank/DDBJ databases">
        <title>De novo assembly and annotation of 12 fungi associated with fruit tree decline syndrome in Ontario, Canada.</title>
        <authorList>
            <person name="Sulman M."/>
            <person name="Ellouze W."/>
            <person name="Ilyukhin E."/>
        </authorList>
    </citation>
    <scope>NUCLEOTIDE SEQUENCE [LARGE SCALE GENOMIC DNA]</scope>
    <source>
        <strain evidence="1 2">M11/M66-122</strain>
    </source>
</reference>
<sequence>MTMEFEYETICRPNRKLSQDALDELHASLRELGALCLCPLPDYQVFNSSLSAAFEDKLLVVARQKNKIMAFVSVVLLETPRLEHPVVHSGLSCIHPDFRRSKGVLQQLFGYAFLHLLTANPKGVWMTTVTDIVSSLVHMTKYCISNFPSPDNITRRGHPGPSDIHLQIARDFSANHRSKAIIHPTAEFDEGTFVFRGSNDHESAAAFLKDIDDPSHWHRDHATSAFYRGLIGPGTGDEVLLVGFLDPEHLKEITNSDRFRDQWMESYAKL</sequence>
<protein>
    <submittedName>
        <fullName evidence="1">Uncharacterized protein</fullName>
    </submittedName>
</protein>
<dbReference type="AlphaFoldDB" id="A0AAN9UX53"/>
<comment type="caution">
    <text evidence="1">The sequence shown here is derived from an EMBL/GenBank/DDBJ whole genome shotgun (WGS) entry which is preliminary data.</text>
</comment>
<keyword evidence="2" id="KW-1185">Reference proteome</keyword>
<dbReference type="Proteomes" id="UP001320420">
    <property type="component" value="Unassembled WGS sequence"/>
</dbReference>
<gene>
    <name evidence="1" type="ORF">SLS62_007253</name>
</gene>
<organism evidence="1 2">
    <name type="scientific">Diatrype stigma</name>
    <dbReference type="NCBI Taxonomy" id="117547"/>
    <lineage>
        <taxon>Eukaryota</taxon>
        <taxon>Fungi</taxon>
        <taxon>Dikarya</taxon>
        <taxon>Ascomycota</taxon>
        <taxon>Pezizomycotina</taxon>
        <taxon>Sordariomycetes</taxon>
        <taxon>Xylariomycetidae</taxon>
        <taxon>Xylariales</taxon>
        <taxon>Diatrypaceae</taxon>
        <taxon>Diatrype</taxon>
    </lineage>
</organism>
<evidence type="ECO:0000313" key="1">
    <source>
        <dbReference type="EMBL" id="KAK7750854.1"/>
    </source>
</evidence>
<name>A0AAN9UX53_9PEZI</name>
<accession>A0AAN9UX53</accession>
<dbReference type="EMBL" id="JAKJXP020000058">
    <property type="protein sequence ID" value="KAK7750854.1"/>
    <property type="molecule type" value="Genomic_DNA"/>
</dbReference>